<reference evidence="2 3" key="1">
    <citation type="journal article" date="2021" name="BMC Genomics">
        <title>Telomere-to-telomere genome assembly of asparaginase-producing Trichoderma simmonsii.</title>
        <authorList>
            <person name="Chung D."/>
            <person name="Kwon Y.M."/>
            <person name="Yang Y."/>
        </authorList>
    </citation>
    <scope>NUCLEOTIDE SEQUENCE [LARGE SCALE GENOMIC DNA]</scope>
    <source>
        <strain evidence="2 3">GH-Sj1</strain>
    </source>
</reference>
<keyword evidence="3" id="KW-1185">Reference proteome</keyword>
<dbReference type="Proteomes" id="UP000826661">
    <property type="component" value="Chromosome IV"/>
</dbReference>
<feature type="compositionally biased region" description="Basic and acidic residues" evidence="1">
    <location>
        <begin position="45"/>
        <end position="58"/>
    </location>
</feature>
<sequence>MSFKNDSSPNQVSAELWQSLKSPRYDNLLPCQVLAQLSDNFLLEPKQEHEANRPREHAGTSVGDNRDPATATATKMKMKTKTKQSFSCKENTGLAISSSSANTYNSSDSGLGVNNNGAVFVANK</sequence>
<evidence type="ECO:0000313" key="2">
    <source>
        <dbReference type="EMBL" id="QYT00127.1"/>
    </source>
</evidence>
<dbReference type="AlphaFoldDB" id="A0A8G0PG50"/>
<dbReference type="EMBL" id="CP075867">
    <property type="protein sequence ID" value="QYT00127.1"/>
    <property type="molecule type" value="Genomic_DNA"/>
</dbReference>
<feature type="region of interest" description="Disordered" evidence="1">
    <location>
        <begin position="44"/>
        <end position="85"/>
    </location>
</feature>
<protein>
    <submittedName>
        <fullName evidence="2">Uncharacterized protein</fullName>
    </submittedName>
</protein>
<gene>
    <name evidence="2" type="ORF">H0G86_007226</name>
</gene>
<accession>A0A8G0PG50</accession>
<organism evidence="2 3">
    <name type="scientific">Trichoderma simmonsii</name>
    <dbReference type="NCBI Taxonomy" id="1491479"/>
    <lineage>
        <taxon>Eukaryota</taxon>
        <taxon>Fungi</taxon>
        <taxon>Dikarya</taxon>
        <taxon>Ascomycota</taxon>
        <taxon>Pezizomycotina</taxon>
        <taxon>Sordariomycetes</taxon>
        <taxon>Hypocreomycetidae</taxon>
        <taxon>Hypocreales</taxon>
        <taxon>Hypocreaceae</taxon>
        <taxon>Trichoderma</taxon>
    </lineage>
</organism>
<evidence type="ECO:0000313" key="3">
    <source>
        <dbReference type="Proteomes" id="UP000826661"/>
    </source>
</evidence>
<evidence type="ECO:0000256" key="1">
    <source>
        <dbReference type="SAM" id="MobiDB-lite"/>
    </source>
</evidence>
<name>A0A8G0PG50_9HYPO</name>
<proteinExistence type="predicted"/>